<dbReference type="InterPro" id="IPR004942">
    <property type="entry name" value="Roadblock/LAMTOR2_dom"/>
</dbReference>
<evidence type="ECO:0000256" key="9">
    <source>
        <dbReference type="ARBA" id="ARBA00025362"/>
    </source>
</evidence>
<dbReference type="EMBL" id="JARBDR010000917">
    <property type="protein sequence ID" value="KAJ8303044.1"/>
    <property type="molecule type" value="Genomic_DNA"/>
</dbReference>
<dbReference type="InterPro" id="IPR016561">
    <property type="entry name" value="DYNLRB1/2"/>
</dbReference>
<dbReference type="SMART" id="SM00960">
    <property type="entry name" value="Robl_LC7"/>
    <property type="match status" value="1"/>
</dbReference>
<feature type="domain" description="Roadblock/LAMTOR2" evidence="11">
    <location>
        <begin position="19"/>
        <end position="108"/>
    </location>
</feature>
<evidence type="ECO:0000256" key="7">
    <source>
        <dbReference type="ARBA" id="ARBA00023175"/>
    </source>
</evidence>
<evidence type="ECO:0000256" key="2">
    <source>
        <dbReference type="ARBA" id="ARBA00007191"/>
    </source>
</evidence>
<evidence type="ECO:0000256" key="4">
    <source>
        <dbReference type="ARBA" id="ARBA00022490"/>
    </source>
</evidence>
<keyword evidence="6 10" id="KW-0243">Dynein</keyword>
<evidence type="ECO:0000256" key="3">
    <source>
        <dbReference type="ARBA" id="ARBA00022448"/>
    </source>
</evidence>
<comment type="caution">
    <text evidence="12">The sequence shown here is derived from an EMBL/GenBank/DDBJ whole genome shotgun (WGS) entry which is preliminary data.</text>
</comment>
<keyword evidence="7 10" id="KW-0505">Motor protein</keyword>
<protein>
    <recommendedName>
        <fullName evidence="10">Dynein light chain roadblock</fullName>
    </recommendedName>
</protein>
<dbReference type="Pfam" id="PF03259">
    <property type="entry name" value="Robl_LC7"/>
    <property type="match status" value="1"/>
</dbReference>
<dbReference type="SUPFAM" id="SSF103196">
    <property type="entry name" value="Roadblock/LC7 domain"/>
    <property type="match status" value="1"/>
</dbReference>
<dbReference type="PIRSF" id="PIRSF009998">
    <property type="entry name" value="DLC7"/>
    <property type="match status" value="1"/>
</dbReference>
<organism evidence="12 13">
    <name type="scientific">Tegillarca granosa</name>
    <name type="common">Malaysian cockle</name>
    <name type="synonym">Anadara granosa</name>
    <dbReference type="NCBI Taxonomy" id="220873"/>
    <lineage>
        <taxon>Eukaryota</taxon>
        <taxon>Metazoa</taxon>
        <taxon>Spiralia</taxon>
        <taxon>Lophotrochozoa</taxon>
        <taxon>Mollusca</taxon>
        <taxon>Bivalvia</taxon>
        <taxon>Autobranchia</taxon>
        <taxon>Pteriomorphia</taxon>
        <taxon>Arcoida</taxon>
        <taxon>Arcoidea</taxon>
        <taxon>Arcidae</taxon>
        <taxon>Tegillarca</taxon>
    </lineage>
</organism>
<keyword evidence="8 10" id="KW-0206">Cytoskeleton</keyword>
<comment type="function">
    <text evidence="9">Acts as one of several non-catalytic accessory components of the cytoplasmic dynein 1 complex that are thought to be involved in linking dynein to cargos and to adapter proteins that regulate dynein function. Cytoplasmic dynein 1 acts as a motor for the intracellular retrograde motility of vesicles and organelles along microtubules.</text>
</comment>
<evidence type="ECO:0000256" key="1">
    <source>
        <dbReference type="ARBA" id="ARBA00004245"/>
    </source>
</evidence>
<evidence type="ECO:0000313" key="12">
    <source>
        <dbReference type="EMBL" id="KAJ8303044.1"/>
    </source>
</evidence>
<name>A0ABQ9EEL9_TEGGR</name>
<proteinExistence type="inferred from homology"/>
<evidence type="ECO:0000313" key="13">
    <source>
        <dbReference type="Proteomes" id="UP001217089"/>
    </source>
</evidence>
<evidence type="ECO:0000256" key="5">
    <source>
        <dbReference type="ARBA" id="ARBA00022701"/>
    </source>
</evidence>
<sequence>MRYSTVSVNNVGLFIIAEVEEVCKRLMSHKGVEGVIIINQEGIPIKSTLEKNATIHHSAHLHQVAQKAKSTIREIDPQNELTFLRIRSNKHEILVAPGISYRIIYTVGI</sequence>
<keyword evidence="3 10" id="KW-0813">Transport</keyword>
<keyword evidence="13" id="KW-1185">Reference proteome</keyword>
<evidence type="ECO:0000259" key="11">
    <source>
        <dbReference type="SMART" id="SM00960"/>
    </source>
</evidence>
<dbReference type="PANTHER" id="PTHR10779">
    <property type="entry name" value="DYNEIN LIGHT CHAIN ROADBLOCK"/>
    <property type="match status" value="1"/>
</dbReference>
<keyword evidence="4 10" id="KW-0963">Cytoplasm</keyword>
<evidence type="ECO:0000256" key="6">
    <source>
        <dbReference type="ARBA" id="ARBA00023017"/>
    </source>
</evidence>
<dbReference type="Proteomes" id="UP001217089">
    <property type="component" value="Unassembled WGS sequence"/>
</dbReference>
<accession>A0ABQ9EEL9</accession>
<evidence type="ECO:0000256" key="10">
    <source>
        <dbReference type="PIRNR" id="PIRNR009998"/>
    </source>
</evidence>
<gene>
    <name evidence="12" type="ORF">KUTeg_019440</name>
</gene>
<reference evidence="12 13" key="1">
    <citation type="submission" date="2022-12" db="EMBL/GenBank/DDBJ databases">
        <title>Chromosome-level genome of Tegillarca granosa.</title>
        <authorList>
            <person name="Kim J."/>
        </authorList>
    </citation>
    <scope>NUCLEOTIDE SEQUENCE [LARGE SCALE GENOMIC DNA]</scope>
    <source>
        <strain evidence="12">Teg-2019</strain>
        <tissue evidence="12">Adductor muscle</tissue>
    </source>
</reference>
<comment type="subcellular location">
    <subcellularLocation>
        <location evidence="1 10">Cytoplasm</location>
        <location evidence="1 10">Cytoskeleton</location>
    </subcellularLocation>
</comment>
<evidence type="ECO:0000256" key="8">
    <source>
        <dbReference type="ARBA" id="ARBA00023212"/>
    </source>
</evidence>
<comment type="similarity">
    <text evidence="2 10">Belongs to the GAMAD family.</text>
</comment>
<keyword evidence="5 10" id="KW-0493">Microtubule</keyword>
<dbReference type="Gene3D" id="3.30.450.30">
    <property type="entry name" value="Dynein light chain 2a, cytoplasmic"/>
    <property type="match status" value="1"/>
</dbReference>